<dbReference type="AlphaFoldDB" id="A0A2L0RWS9"/>
<dbReference type="RefSeq" id="WP_104502997.1">
    <property type="nucleotide sequence ID" value="NZ_CP018049.1"/>
</dbReference>
<evidence type="ECO:0000313" key="1">
    <source>
        <dbReference type="EMBL" id="AUZ46452.1"/>
    </source>
</evidence>
<sequence length="59" mass="6627">MSMYEEDEAHWWDSAFSEAVQEYLNGAGCSGLEWHEVPNEILAEAECEALKVVGPKPKD</sequence>
<proteinExistence type="predicted"/>
<organism evidence="1 2">
    <name type="scientific">Pseudomonas orientalis</name>
    <dbReference type="NCBI Taxonomy" id="76758"/>
    <lineage>
        <taxon>Bacteria</taxon>
        <taxon>Pseudomonadati</taxon>
        <taxon>Pseudomonadota</taxon>
        <taxon>Gammaproteobacteria</taxon>
        <taxon>Pseudomonadales</taxon>
        <taxon>Pseudomonadaceae</taxon>
        <taxon>Pseudomonas</taxon>
    </lineage>
</organism>
<dbReference type="EMBL" id="CP018049">
    <property type="protein sequence ID" value="AUZ46452.1"/>
    <property type="molecule type" value="Genomic_DNA"/>
</dbReference>
<accession>A0A2L0RWS9</accession>
<dbReference type="KEGG" id="poi:BOP93_12890"/>
<dbReference type="Proteomes" id="UP000239888">
    <property type="component" value="Chromosome"/>
</dbReference>
<name>A0A2L0RWS9_9PSED</name>
<protein>
    <submittedName>
        <fullName evidence="1">Uncharacterized protein</fullName>
    </submittedName>
</protein>
<reference evidence="1 2" key="1">
    <citation type="journal article" date="2018" name="Front. Microbiol.">
        <title>Pseudomonas orientalis F9: A Potent Antagonist against Phytopathogens with Phytotoxic Effect in the Apple Flower.</title>
        <authorList>
            <person name="Zengerer V."/>
            <person name="Schmid M."/>
            <person name="Bieri M."/>
            <person name="Muller D.C."/>
            <person name="Remus-Emsermann M.N.P."/>
            <person name="Ahrens C.H."/>
            <person name="Pelludat C."/>
        </authorList>
    </citation>
    <scope>NUCLEOTIDE SEQUENCE [LARGE SCALE GENOMIC DNA]</scope>
    <source>
        <strain evidence="1 2">F9</strain>
    </source>
</reference>
<gene>
    <name evidence="1" type="ORF">BOP93_12890</name>
</gene>
<evidence type="ECO:0000313" key="2">
    <source>
        <dbReference type="Proteomes" id="UP000239888"/>
    </source>
</evidence>